<keyword evidence="4" id="KW-0813">Transport</keyword>
<keyword evidence="4 5" id="KW-0934">Plastid</keyword>
<keyword evidence="4" id="KW-0653">Protein transport</keyword>
<feature type="transmembrane region" description="Helical" evidence="4">
    <location>
        <begin position="32"/>
        <end position="52"/>
    </location>
</feature>
<dbReference type="GO" id="GO:0015031">
    <property type="term" value="P:protein transport"/>
    <property type="evidence" value="ECO:0007669"/>
    <property type="project" value="UniProtKB-KW"/>
</dbReference>
<dbReference type="EMBL" id="KT272174">
    <property type="protein sequence ID" value="ALE28902.1"/>
    <property type="molecule type" value="Genomic_DNA"/>
</dbReference>
<keyword evidence="4" id="KW-0472">Membrane</keyword>
<name>A0A0M4N2F4_LARTR</name>
<proteinExistence type="inferred from homology"/>
<gene>
    <name evidence="5" type="primary">ycf1</name>
    <name evidence="4" type="synonym">TIC214</name>
</gene>
<organism evidence="5">
    <name type="scientific">Larrea tridentata</name>
    <name type="common">Creosote bush</name>
    <name type="synonym">Zygophyllum tridentatum</name>
    <dbReference type="NCBI Taxonomy" id="66636"/>
    <lineage>
        <taxon>Eukaryota</taxon>
        <taxon>Viridiplantae</taxon>
        <taxon>Streptophyta</taxon>
        <taxon>Embryophyta</taxon>
        <taxon>Tracheophyta</taxon>
        <taxon>Spermatophyta</taxon>
        <taxon>Magnoliopsida</taxon>
        <taxon>eudicotyledons</taxon>
        <taxon>Gunneridae</taxon>
        <taxon>Pentapetalae</taxon>
        <taxon>rosids</taxon>
        <taxon>fabids</taxon>
        <taxon>Zygophyllales</taxon>
        <taxon>Zygophyllaceae</taxon>
        <taxon>Larreoideae</taxon>
        <taxon>Larrea</taxon>
    </lineage>
</organism>
<evidence type="ECO:0000256" key="1">
    <source>
        <dbReference type="ARBA" id="ARBA00002515"/>
    </source>
</evidence>
<evidence type="ECO:0000256" key="2">
    <source>
        <dbReference type="ARBA" id="ARBA00004478"/>
    </source>
</evidence>
<dbReference type="AlphaFoldDB" id="A0A0M4N2F4"/>
<dbReference type="RefSeq" id="YP_009170112.1">
    <property type="nucleotide sequence ID" value="NC_028023.1"/>
</dbReference>
<comment type="subunit">
    <text evidence="4">Part of the Tic complex.</text>
</comment>
<dbReference type="PANTHER" id="PTHR33163">
    <property type="entry name" value="PROTEIN TIC 214-RELATED"/>
    <property type="match status" value="1"/>
</dbReference>
<keyword evidence="4 5" id="KW-0150">Chloroplast</keyword>
<dbReference type="RefSeq" id="YP_009170124.1">
    <property type="nucleotide sequence ID" value="NC_028023.1"/>
</dbReference>
<comment type="subcellular location">
    <subcellularLocation>
        <location evidence="2">Plastid</location>
        <location evidence="2">Chloroplast inner membrane</location>
        <topology evidence="2">Multi-pass membrane protein</topology>
    </subcellularLocation>
</comment>
<dbReference type="GeneID" id="26044825"/>
<dbReference type="PANTHER" id="PTHR33163:SF40">
    <property type="entry name" value="PROTEIN TIC 214"/>
    <property type="match status" value="1"/>
</dbReference>
<evidence type="ECO:0000313" key="5">
    <source>
        <dbReference type="EMBL" id="ALE28914.1"/>
    </source>
</evidence>
<keyword evidence="4" id="KW-0812">Transmembrane</keyword>
<dbReference type="EMBL" id="KT272174">
    <property type="protein sequence ID" value="ALE28914.1"/>
    <property type="molecule type" value="Genomic_DNA"/>
</dbReference>
<geneLocation type="chloroplast" evidence="5"/>
<dbReference type="InterPro" id="IPR008896">
    <property type="entry name" value="TIC214"/>
</dbReference>
<keyword evidence="3 4" id="KW-1001">Plastid inner membrane</keyword>
<keyword evidence="4" id="KW-1133">Transmembrane helix</keyword>
<reference evidence="5" key="1">
    <citation type="submission" date="2015-07" db="EMBL/GenBank/DDBJ databases">
        <authorList>
            <person name="Noorani M."/>
        </authorList>
    </citation>
    <scope>NUCLEOTIDE SEQUENCE</scope>
</reference>
<dbReference type="Pfam" id="PF05758">
    <property type="entry name" value="Ycf1"/>
    <property type="match status" value="1"/>
</dbReference>
<accession>A0A0M4N2F4</accession>
<dbReference type="GO" id="GO:0009706">
    <property type="term" value="C:chloroplast inner membrane"/>
    <property type="evidence" value="ECO:0007669"/>
    <property type="project" value="UniProtKB-SubCell"/>
</dbReference>
<feature type="transmembrane region" description="Helical" evidence="4">
    <location>
        <begin position="88"/>
        <end position="108"/>
    </location>
</feature>
<comment type="function">
    <text evidence="1 4">Involved in protein precursor import into chloroplasts. May be part of an intermediate translocation complex acting as a protein-conducting channel at the inner envelope.</text>
</comment>
<feature type="transmembrane region" description="Helical" evidence="4">
    <location>
        <begin position="128"/>
        <end position="148"/>
    </location>
</feature>
<evidence type="ECO:0000256" key="4">
    <source>
        <dbReference type="RuleBase" id="RU364085"/>
    </source>
</evidence>
<feature type="transmembrane region" description="Helical" evidence="4">
    <location>
        <begin position="64"/>
        <end position="82"/>
    </location>
</feature>
<evidence type="ECO:0000256" key="3">
    <source>
        <dbReference type="ARBA" id="ARBA00022780"/>
    </source>
</evidence>
<sequence length="183" mass="21066">MMILKSLILGNLVSVSMKIINSVVLVGLYYGFLTAFSIGSSYLFLLQAWLIIEEGEEVIENRASAITGLIMGQLIMFISIYYEPLYLALGNPHTITFLVLTYLCFPLFRHNDEDSSYFDYGRNSMRNLRIQCVFLKNFIFQLLNSFILPSSMLVRLINIYMFRCNNKMLFVTSSFVGWLIGQI</sequence>
<dbReference type="GeneID" id="26044838"/>
<protein>
    <recommendedName>
        <fullName evidence="4">Protein TIC 214</fullName>
    </recommendedName>
    <alternativeName>
        <fullName evidence="4">Translocon at the inner envelope membrane of chloroplasts 214</fullName>
    </alternativeName>
</protein>
<comment type="similarity">
    <text evidence="4">Belongs to the TIC214 family.</text>
</comment>